<dbReference type="EMBL" id="ACWG01000040">
    <property type="protein sequence ID" value="EFV28608.1"/>
    <property type="molecule type" value="Genomic_DNA"/>
</dbReference>
<gene>
    <name evidence="2" type="ORF">HMPREF1016_03329</name>
</gene>
<dbReference type="PANTHER" id="PTHR33609:SF1">
    <property type="entry name" value="TRANSPOSASE"/>
    <property type="match status" value="1"/>
</dbReference>
<evidence type="ECO:0000256" key="1">
    <source>
        <dbReference type="SAM" id="MobiDB-lite"/>
    </source>
</evidence>
<comment type="caution">
    <text evidence="2">The sequence shown here is derived from an EMBL/GenBank/DDBJ whole genome shotgun (WGS) entry which is preliminary data.</text>
</comment>
<name>E5X322_9BACE</name>
<evidence type="ECO:0000313" key="3">
    <source>
        <dbReference type="Proteomes" id="UP000003246"/>
    </source>
</evidence>
<dbReference type="InterPro" id="IPR052546">
    <property type="entry name" value="Transposase_8_domain"/>
</dbReference>
<feature type="region of interest" description="Disordered" evidence="1">
    <location>
        <begin position="77"/>
        <end position="96"/>
    </location>
</feature>
<dbReference type="AlphaFoldDB" id="E5X322"/>
<proteinExistence type="predicted"/>
<reference evidence="2 3" key="1">
    <citation type="submission" date="2010-10" db="EMBL/GenBank/DDBJ databases">
        <title>The Genome Sequence of Bacteroides eggerthii strain 1_2_48FAA.</title>
        <authorList>
            <consortium name="The Broad Institute Genome Sequencing Platform"/>
            <person name="Ward D."/>
            <person name="Earl A."/>
            <person name="Feldgarden M."/>
            <person name="Young S.K."/>
            <person name="Gargeya S."/>
            <person name="Zeng Q."/>
            <person name="Alvarado L."/>
            <person name="Berlin A."/>
            <person name="Bochicchio J."/>
            <person name="Chapman S.B."/>
            <person name="Chen Z."/>
            <person name="Freedman E."/>
            <person name="Gellesch M."/>
            <person name="Goldberg J."/>
            <person name="Griggs A."/>
            <person name="Gujja S."/>
            <person name="Heilman E."/>
            <person name="Heiman D."/>
            <person name="Howarth C."/>
            <person name="Mehta T."/>
            <person name="Neiman D."/>
            <person name="Pearson M."/>
            <person name="Roberts A."/>
            <person name="Saif S."/>
            <person name="Shea T."/>
            <person name="Shenoy N."/>
            <person name="Sisk P."/>
            <person name="Stolte C."/>
            <person name="Sykes S."/>
            <person name="White J."/>
            <person name="Yandava C."/>
            <person name="Allen-Vercoe E."/>
            <person name="Ambrose C."/>
            <person name="Strauss J."/>
            <person name="Daigneault M."/>
            <person name="Haas B."/>
            <person name="Nusbaum C."/>
            <person name="Birren B."/>
        </authorList>
    </citation>
    <scope>NUCLEOTIDE SEQUENCE [LARGE SCALE GENOMIC DNA]</scope>
    <source>
        <strain evidence="2 3">1_2_48FAA</strain>
    </source>
</reference>
<feature type="non-terminal residue" evidence="2">
    <location>
        <position position="146"/>
    </location>
</feature>
<dbReference type="PANTHER" id="PTHR33609">
    <property type="entry name" value="LOW CALCIUM RESPONSE LOCUS PROTEIN S"/>
    <property type="match status" value="1"/>
</dbReference>
<dbReference type="HOGENOM" id="CLU_153852_0_0_10"/>
<dbReference type="Proteomes" id="UP000003246">
    <property type="component" value="Unassembled WGS sequence"/>
</dbReference>
<protein>
    <recommendedName>
        <fullName evidence="4">Transposase</fullName>
    </recommendedName>
</protein>
<organism evidence="2 3">
    <name type="scientific">Bacteroides eggerthii 1_2_48FAA</name>
    <dbReference type="NCBI Taxonomy" id="665953"/>
    <lineage>
        <taxon>Bacteria</taxon>
        <taxon>Pseudomonadati</taxon>
        <taxon>Bacteroidota</taxon>
        <taxon>Bacteroidia</taxon>
        <taxon>Bacteroidales</taxon>
        <taxon>Bacteroidaceae</taxon>
        <taxon>Bacteroides</taxon>
    </lineage>
</organism>
<evidence type="ECO:0008006" key="4">
    <source>
        <dbReference type="Google" id="ProtNLM"/>
    </source>
</evidence>
<evidence type="ECO:0000313" key="2">
    <source>
        <dbReference type="EMBL" id="EFV28608.1"/>
    </source>
</evidence>
<dbReference type="NCBIfam" id="NF047593">
    <property type="entry name" value="IS66_ISAeme5_TnpA"/>
    <property type="match status" value="1"/>
</dbReference>
<accession>E5X322</accession>
<sequence>MMQRRKHMMSREKFISVLFRQQQSGLSIADFCENEGYSRSRFYLWKQKYGITERELLAEASRLGVKDSFVPIVINGDTPSPGISHETPLPSPQPSVPFPLKGKDSSEISLELPNGLKLKFKGSSGCEAALNLISKYIMPMFCLNDS</sequence>